<evidence type="ECO:0000256" key="4">
    <source>
        <dbReference type="ARBA" id="ARBA00022452"/>
    </source>
</evidence>
<evidence type="ECO:0000256" key="6">
    <source>
        <dbReference type="ARBA" id="ARBA00022729"/>
    </source>
</evidence>
<dbReference type="GO" id="GO:0015288">
    <property type="term" value="F:porin activity"/>
    <property type="evidence" value="ECO:0007669"/>
    <property type="project" value="UniProtKB-KW"/>
</dbReference>
<evidence type="ECO:0000256" key="10">
    <source>
        <dbReference type="ARBA" id="ARBA00023237"/>
    </source>
</evidence>
<dbReference type="Proteomes" id="UP000054911">
    <property type="component" value="Unassembled WGS sequence"/>
</dbReference>
<evidence type="ECO:0000256" key="3">
    <source>
        <dbReference type="ARBA" id="ARBA00022448"/>
    </source>
</evidence>
<dbReference type="STRING" id="1777141.AWB80_03857"/>
<keyword evidence="4" id="KW-1134">Transmembrane beta strand</keyword>
<dbReference type="GO" id="GO:0046930">
    <property type="term" value="C:pore complex"/>
    <property type="evidence" value="ECO:0007669"/>
    <property type="project" value="UniProtKB-KW"/>
</dbReference>
<keyword evidence="9" id="KW-0472">Membrane</keyword>
<keyword evidence="6 11" id="KW-0732">Signal</keyword>
<dbReference type="Gene3D" id="2.40.160.10">
    <property type="entry name" value="Porin"/>
    <property type="match status" value="1"/>
</dbReference>
<evidence type="ECO:0000256" key="8">
    <source>
        <dbReference type="ARBA" id="ARBA00023114"/>
    </source>
</evidence>
<organism evidence="13 14">
    <name type="scientific">Caballeronia pedi</name>
    <dbReference type="NCBI Taxonomy" id="1777141"/>
    <lineage>
        <taxon>Bacteria</taxon>
        <taxon>Pseudomonadati</taxon>
        <taxon>Pseudomonadota</taxon>
        <taxon>Betaproteobacteria</taxon>
        <taxon>Burkholderiales</taxon>
        <taxon>Burkholderiaceae</taxon>
        <taxon>Caballeronia</taxon>
    </lineage>
</organism>
<comment type="subunit">
    <text evidence="2">Homotrimer.</text>
</comment>
<keyword evidence="3" id="KW-0813">Transport</keyword>
<evidence type="ECO:0000256" key="11">
    <source>
        <dbReference type="SAM" id="SignalP"/>
    </source>
</evidence>
<dbReference type="PANTHER" id="PTHR34501:SF9">
    <property type="entry name" value="MAJOR OUTER MEMBRANE PROTEIN P.IA"/>
    <property type="match status" value="1"/>
</dbReference>
<dbReference type="EMBL" id="FCOE02000012">
    <property type="protein sequence ID" value="SAK71792.1"/>
    <property type="molecule type" value="Genomic_DNA"/>
</dbReference>
<dbReference type="GO" id="GO:0009279">
    <property type="term" value="C:cell outer membrane"/>
    <property type="evidence" value="ECO:0007669"/>
    <property type="project" value="UniProtKB-SubCell"/>
</dbReference>
<keyword evidence="10" id="KW-0998">Cell outer membrane</keyword>
<accession>A0A158BNX6</accession>
<feature type="domain" description="Porin" evidence="12">
    <location>
        <begin position="16"/>
        <end position="348"/>
    </location>
</feature>
<gene>
    <name evidence="13" type="ORF">AWB80_03857</name>
</gene>
<evidence type="ECO:0000256" key="1">
    <source>
        <dbReference type="ARBA" id="ARBA00004571"/>
    </source>
</evidence>
<keyword evidence="14" id="KW-1185">Reference proteome</keyword>
<sequence>MPLTIRMSKLKTKIIALAVLTGFAAGAQAQSSVTLYGVMDVALSYQTHTNPSGDSTIGLQQGNEGFLSGSRFGLKGDESLGDGWRAGFTLENGFLANTGKLDQQGQLFGRQAFVKLGRERWGDLALGRQYTTANTMLYYVDPLGVGAAPSNSWQVYLVGQRYDNAISYTGAWGPMQVIAEFAAGGIAGETRARSSMSLGVKYASGPITLIGDAQQTNDTQSRRARIYLGGVKATIGNASLYANYLHSNRDAGFDSSNGGTDTASITSMASGSPTAAVAINSVFNQRRSDDFFTLGASYRATPSWLFTIGGMQDRTHADGFDGTRTTTYGVADYSLSKRTDVYLATAYEWTSGGWSGLFGNTTTNASAAKGATLNGRSEQLSVMLGLRHLF</sequence>
<dbReference type="InterPro" id="IPR050298">
    <property type="entry name" value="Gram-neg_bact_OMP"/>
</dbReference>
<evidence type="ECO:0000256" key="9">
    <source>
        <dbReference type="ARBA" id="ARBA00023136"/>
    </source>
</evidence>
<comment type="subcellular location">
    <subcellularLocation>
        <location evidence="1">Cell outer membrane</location>
        <topology evidence="1">Multi-pass membrane protein</topology>
    </subcellularLocation>
</comment>
<dbReference type="GO" id="GO:0006811">
    <property type="term" value="P:monoatomic ion transport"/>
    <property type="evidence" value="ECO:0007669"/>
    <property type="project" value="UniProtKB-KW"/>
</dbReference>
<dbReference type="CDD" id="cd00342">
    <property type="entry name" value="gram_neg_porins"/>
    <property type="match status" value="1"/>
</dbReference>
<protein>
    <submittedName>
        <fullName evidence="13">Outer membrane protein (Porin)-like protein</fullName>
    </submittedName>
</protein>
<dbReference type="Pfam" id="PF13609">
    <property type="entry name" value="Porin_4"/>
    <property type="match status" value="1"/>
</dbReference>
<evidence type="ECO:0000256" key="7">
    <source>
        <dbReference type="ARBA" id="ARBA00023065"/>
    </source>
</evidence>
<evidence type="ECO:0000256" key="2">
    <source>
        <dbReference type="ARBA" id="ARBA00011233"/>
    </source>
</evidence>
<keyword evidence="8" id="KW-0626">Porin</keyword>
<dbReference type="PANTHER" id="PTHR34501">
    <property type="entry name" value="PROTEIN YDDL-RELATED"/>
    <property type="match status" value="1"/>
</dbReference>
<name>A0A158BNX6_9BURK</name>
<dbReference type="InterPro" id="IPR033900">
    <property type="entry name" value="Gram_neg_porin_domain"/>
</dbReference>
<feature type="signal peptide" evidence="11">
    <location>
        <begin position="1"/>
        <end position="29"/>
    </location>
</feature>
<evidence type="ECO:0000313" key="13">
    <source>
        <dbReference type="EMBL" id="SAK71792.1"/>
    </source>
</evidence>
<evidence type="ECO:0000256" key="5">
    <source>
        <dbReference type="ARBA" id="ARBA00022692"/>
    </source>
</evidence>
<keyword evidence="7" id="KW-0406">Ion transport</keyword>
<dbReference type="SUPFAM" id="SSF56935">
    <property type="entry name" value="Porins"/>
    <property type="match status" value="1"/>
</dbReference>
<comment type="caution">
    <text evidence="13">The sequence shown here is derived from an EMBL/GenBank/DDBJ whole genome shotgun (WGS) entry which is preliminary data.</text>
</comment>
<dbReference type="AlphaFoldDB" id="A0A158BNX6"/>
<dbReference type="InterPro" id="IPR023614">
    <property type="entry name" value="Porin_dom_sf"/>
</dbReference>
<feature type="chain" id="PRO_5007622038" evidence="11">
    <location>
        <begin position="30"/>
        <end position="390"/>
    </location>
</feature>
<reference evidence="13" key="1">
    <citation type="submission" date="2016-01" db="EMBL/GenBank/DDBJ databases">
        <authorList>
            <person name="Peeters C."/>
        </authorList>
    </citation>
    <scope>NUCLEOTIDE SEQUENCE [LARGE SCALE GENOMIC DNA]</scope>
    <source>
        <strain evidence="13">LMG 29323</strain>
    </source>
</reference>
<evidence type="ECO:0000313" key="14">
    <source>
        <dbReference type="Proteomes" id="UP000054911"/>
    </source>
</evidence>
<proteinExistence type="predicted"/>
<keyword evidence="5" id="KW-0812">Transmembrane</keyword>
<evidence type="ECO:0000259" key="12">
    <source>
        <dbReference type="Pfam" id="PF13609"/>
    </source>
</evidence>